<evidence type="ECO:0008006" key="4">
    <source>
        <dbReference type="Google" id="ProtNLM"/>
    </source>
</evidence>
<keyword evidence="1" id="KW-0812">Transmembrane</keyword>
<keyword evidence="1" id="KW-1133">Transmembrane helix</keyword>
<proteinExistence type="predicted"/>
<gene>
    <name evidence="2" type="ORF">EF096_04485</name>
</gene>
<evidence type="ECO:0000313" key="3">
    <source>
        <dbReference type="Proteomes" id="UP000275199"/>
    </source>
</evidence>
<protein>
    <recommendedName>
        <fullName evidence="4">DUF883 domain-containing protein</fullName>
    </recommendedName>
</protein>
<comment type="caution">
    <text evidence="2">The sequence shown here is derived from an EMBL/GenBank/DDBJ whole genome shotgun (WGS) entry which is preliminary data.</text>
</comment>
<evidence type="ECO:0000256" key="1">
    <source>
        <dbReference type="SAM" id="Phobius"/>
    </source>
</evidence>
<sequence>MATSNTAATTTSKEKELAASKEAVAEAYEKLLEAKSHFKSAAESAGVDLKHDAVEQMLKGREKAEMLGSQATSYMREKPLATLGIAFVAGFVISQVMSRK</sequence>
<dbReference type="RefSeq" id="WP_123888417.1">
    <property type="nucleotide sequence ID" value="NZ_JBPYCX010000001.1"/>
</dbReference>
<accession>A0ABX9XL56</accession>
<keyword evidence="3" id="KW-1185">Reference proteome</keyword>
<feature type="transmembrane region" description="Helical" evidence="1">
    <location>
        <begin position="80"/>
        <end position="97"/>
    </location>
</feature>
<dbReference type="EMBL" id="RKKU01000003">
    <property type="protein sequence ID" value="ROZ87510.1"/>
    <property type="molecule type" value="Genomic_DNA"/>
</dbReference>
<organism evidence="2 3">
    <name type="scientific">Pseudomonas neustonica</name>
    <dbReference type="NCBI Taxonomy" id="2487346"/>
    <lineage>
        <taxon>Bacteria</taxon>
        <taxon>Pseudomonadati</taxon>
        <taxon>Pseudomonadota</taxon>
        <taxon>Gammaproteobacteria</taxon>
        <taxon>Pseudomonadales</taxon>
        <taxon>Pseudomonadaceae</taxon>
        <taxon>Pseudomonas</taxon>
    </lineage>
</organism>
<dbReference type="Proteomes" id="UP000275199">
    <property type="component" value="Unassembled WGS sequence"/>
</dbReference>
<evidence type="ECO:0000313" key="2">
    <source>
        <dbReference type="EMBL" id="ROZ87510.1"/>
    </source>
</evidence>
<reference evidence="2 3" key="1">
    <citation type="submission" date="2018-11" db="EMBL/GenBank/DDBJ databases">
        <authorList>
            <person name="Jang G.I."/>
            <person name="Hwang C.Y."/>
        </authorList>
    </citation>
    <scope>NUCLEOTIDE SEQUENCE [LARGE SCALE GENOMIC DNA]</scope>
    <source>
        <strain evidence="2 3">SSM26</strain>
    </source>
</reference>
<keyword evidence="1" id="KW-0472">Membrane</keyword>
<name>A0ABX9XL56_9PSED</name>